<organism evidence="2 3">
    <name type="scientific">Halioxenophilus aromaticivorans</name>
    <dbReference type="NCBI Taxonomy" id="1306992"/>
    <lineage>
        <taxon>Bacteria</taxon>
        <taxon>Pseudomonadati</taxon>
        <taxon>Pseudomonadota</taxon>
        <taxon>Gammaproteobacteria</taxon>
        <taxon>Alteromonadales</taxon>
        <taxon>Alteromonadaceae</taxon>
        <taxon>Halioxenophilus</taxon>
    </lineage>
</organism>
<name>A0AAV3U2U7_9ALTE</name>
<reference evidence="3" key="1">
    <citation type="journal article" date="2019" name="Int. J. Syst. Evol. Microbiol.">
        <title>The Global Catalogue of Microorganisms (GCM) 10K type strain sequencing project: providing services to taxonomists for standard genome sequencing and annotation.</title>
        <authorList>
            <consortium name="The Broad Institute Genomics Platform"/>
            <consortium name="The Broad Institute Genome Sequencing Center for Infectious Disease"/>
            <person name="Wu L."/>
            <person name="Ma J."/>
        </authorList>
    </citation>
    <scope>NUCLEOTIDE SEQUENCE [LARGE SCALE GENOMIC DNA]</scope>
    <source>
        <strain evidence="3">JCM 19134</strain>
    </source>
</reference>
<proteinExistence type="predicted"/>
<dbReference type="Proteomes" id="UP001409585">
    <property type="component" value="Unassembled WGS sequence"/>
</dbReference>
<dbReference type="RefSeq" id="WP_345421851.1">
    <property type="nucleotide sequence ID" value="NZ_AP031496.1"/>
</dbReference>
<evidence type="ECO:0000313" key="3">
    <source>
        <dbReference type="Proteomes" id="UP001409585"/>
    </source>
</evidence>
<sequence length="383" mass="44794">MSLTKSTRSSTKTKNKRKKSLSPAEQFQQQWQTVQELQQKSQRIEHEAAELVASVKPKIEASERGRTETVYRLTERILVFMQRKTLPQWCKQELLDWLDDNMMLLMRHPFADHLDVRALAETADDVMHSLWGAPNQPPQTGADGEDDDLRKAAEDIDIEDLFSKLDEAMADDDELDEYDDEFEDSSDDDYFEEGFDHWQEERNHQAQQEQEKQRQLNKLLRTSNINKIFRKIARVIHPDKETDPDKKSVRHEQMSELLTVRDNKDIIGLFQLYQQHLGNAPLEELGEDLASATELLRHQADQLRVELANYEPEAPSDYYLYELFARYSGKTLANKIRHHVRELDDIIAGQNLLLDQMTSIKNVKPILEVRQAQHYFGDLNDYL</sequence>
<evidence type="ECO:0000256" key="1">
    <source>
        <dbReference type="SAM" id="MobiDB-lite"/>
    </source>
</evidence>
<accession>A0AAV3U2U7</accession>
<feature type="compositionally biased region" description="Basic residues" evidence="1">
    <location>
        <begin position="11"/>
        <end position="20"/>
    </location>
</feature>
<dbReference type="AlphaFoldDB" id="A0AAV3U2U7"/>
<dbReference type="EMBL" id="BAABLX010000017">
    <property type="protein sequence ID" value="GAA4943449.1"/>
    <property type="molecule type" value="Genomic_DNA"/>
</dbReference>
<feature type="compositionally biased region" description="Low complexity" evidence="1">
    <location>
        <begin position="1"/>
        <end position="10"/>
    </location>
</feature>
<comment type="caution">
    <text evidence="2">The sequence shown here is derived from an EMBL/GenBank/DDBJ whole genome shotgun (WGS) entry which is preliminary data.</text>
</comment>
<keyword evidence="3" id="KW-1185">Reference proteome</keyword>
<gene>
    <name evidence="2" type="ORF">GCM10025791_22850</name>
</gene>
<protein>
    <submittedName>
        <fullName evidence="2">Molecular chaperone DnaJ</fullName>
    </submittedName>
</protein>
<feature type="region of interest" description="Disordered" evidence="1">
    <location>
        <begin position="1"/>
        <end position="27"/>
    </location>
</feature>
<evidence type="ECO:0000313" key="2">
    <source>
        <dbReference type="EMBL" id="GAA4943449.1"/>
    </source>
</evidence>